<accession>A0A222GC60</accession>
<sequence length="59" mass="6528">MRIKLTKDLACSQETCSSGEEHDAVLLSPRSTTVEFTLDSGKKIRAFSYEYVTVDTAVV</sequence>
<keyword evidence="2" id="KW-1185">Reference proteome</keyword>
<dbReference type="OrthoDB" id="6228513at2"/>
<reference evidence="1 2" key="1">
    <citation type="submission" date="2017-08" db="EMBL/GenBank/DDBJ databases">
        <title>Complete genome of Colwellia sp. NB097-1, a psychrophile bacterium ioslated from Bering Sea.</title>
        <authorList>
            <person name="Chen X."/>
        </authorList>
    </citation>
    <scope>NUCLEOTIDE SEQUENCE [LARGE SCALE GENOMIC DNA]</scope>
    <source>
        <strain evidence="1 2">NB097-1</strain>
    </source>
</reference>
<dbReference type="EMBL" id="CP020465">
    <property type="protein sequence ID" value="ASP49282.1"/>
    <property type="molecule type" value="Genomic_DNA"/>
</dbReference>
<protein>
    <submittedName>
        <fullName evidence="1">Uncharacterized protein</fullName>
    </submittedName>
</protein>
<organism evidence="1 2">
    <name type="scientific">Cognaticolwellia beringensis</name>
    <dbReference type="NCBI Taxonomy" id="1967665"/>
    <lineage>
        <taxon>Bacteria</taxon>
        <taxon>Pseudomonadati</taxon>
        <taxon>Pseudomonadota</taxon>
        <taxon>Gammaproteobacteria</taxon>
        <taxon>Alteromonadales</taxon>
        <taxon>Colwelliaceae</taxon>
        <taxon>Cognaticolwellia</taxon>
    </lineage>
</organism>
<dbReference type="KEGG" id="cber:B5D82_16800"/>
<evidence type="ECO:0000313" key="1">
    <source>
        <dbReference type="EMBL" id="ASP49282.1"/>
    </source>
</evidence>
<evidence type="ECO:0000313" key="2">
    <source>
        <dbReference type="Proteomes" id="UP000202259"/>
    </source>
</evidence>
<name>A0A222GC60_9GAMM</name>
<gene>
    <name evidence="1" type="ORF">B5D82_16800</name>
</gene>
<proteinExistence type="predicted"/>
<dbReference type="Proteomes" id="UP000202259">
    <property type="component" value="Chromosome"/>
</dbReference>
<dbReference type="RefSeq" id="WP_081153153.1">
    <property type="nucleotide sequence ID" value="NZ_CP020465.1"/>
</dbReference>
<dbReference type="AlphaFoldDB" id="A0A222GC60"/>